<name>A0ABQ5C9X4_9ASTR</name>
<reference evidence="1" key="2">
    <citation type="submission" date="2022-01" db="EMBL/GenBank/DDBJ databases">
        <authorList>
            <person name="Yamashiro T."/>
            <person name="Shiraishi A."/>
            <person name="Satake H."/>
            <person name="Nakayama K."/>
        </authorList>
    </citation>
    <scope>NUCLEOTIDE SEQUENCE</scope>
</reference>
<dbReference type="EMBL" id="BQNB010014078">
    <property type="protein sequence ID" value="GJT23720.1"/>
    <property type="molecule type" value="Genomic_DNA"/>
</dbReference>
<gene>
    <name evidence="1" type="ORF">Tco_0893657</name>
</gene>
<accession>A0ABQ5C9X4</accession>
<keyword evidence="2" id="KW-1185">Reference proteome</keyword>
<protein>
    <submittedName>
        <fullName evidence="1">Uncharacterized protein</fullName>
    </submittedName>
</protein>
<proteinExistence type="predicted"/>
<reference evidence="1" key="1">
    <citation type="journal article" date="2022" name="Int. J. Mol. Sci.">
        <title>Draft Genome of Tanacetum Coccineum: Genomic Comparison of Closely Related Tanacetum-Family Plants.</title>
        <authorList>
            <person name="Yamashiro T."/>
            <person name="Shiraishi A."/>
            <person name="Nakayama K."/>
            <person name="Satake H."/>
        </authorList>
    </citation>
    <scope>NUCLEOTIDE SEQUENCE</scope>
</reference>
<sequence length="116" mass="13547">MENQSDYRVLDLKLYVSCGVHSLRKQDVHIHMLVEMRYPLTAPTIIDMLNRKLQANHWNEMCYQLPKLLTKQHKELMIVGIKILHDDLEVTVAKVCVTAAKQKLVLFINSNEKYAK</sequence>
<evidence type="ECO:0000313" key="1">
    <source>
        <dbReference type="EMBL" id="GJT23720.1"/>
    </source>
</evidence>
<dbReference type="Proteomes" id="UP001151760">
    <property type="component" value="Unassembled WGS sequence"/>
</dbReference>
<evidence type="ECO:0000313" key="2">
    <source>
        <dbReference type="Proteomes" id="UP001151760"/>
    </source>
</evidence>
<organism evidence="1 2">
    <name type="scientific">Tanacetum coccineum</name>
    <dbReference type="NCBI Taxonomy" id="301880"/>
    <lineage>
        <taxon>Eukaryota</taxon>
        <taxon>Viridiplantae</taxon>
        <taxon>Streptophyta</taxon>
        <taxon>Embryophyta</taxon>
        <taxon>Tracheophyta</taxon>
        <taxon>Spermatophyta</taxon>
        <taxon>Magnoliopsida</taxon>
        <taxon>eudicotyledons</taxon>
        <taxon>Gunneridae</taxon>
        <taxon>Pentapetalae</taxon>
        <taxon>asterids</taxon>
        <taxon>campanulids</taxon>
        <taxon>Asterales</taxon>
        <taxon>Asteraceae</taxon>
        <taxon>Asteroideae</taxon>
        <taxon>Anthemideae</taxon>
        <taxon>Anthemidinae</taxon>
        <taxon>Tanacetum</taxon>
    </lineage>
</organism>
<comment type="caution">
    <text evidence="1">The sequence shown here is derived from an EMBL/GenBank/DDBJ whole genome shotgun (WGS) entry which is preliminary data.</text>
</comment>